<feature type="signal peptide" evidence="1">
    <location>
        <begin position="1"/>
        <end position="29"/>
    </location>
</feature>
<dbReference type="Proteomes" id="UP001596086">
    <property type="component" value="Unassembled WGS sequence"/>
</dbReference>
<gene>
    <name evidence="2" type="ORF">ACFPO9_13715</name>
</gene>
<dbReference type="EMBL" id="JBHSMZ010000008">
    <property type="protein sequence ID" value="MFC5549568.1"/>
    <property type="molecule type" value="Genomic_DNA"/>
</dbReference>
<proteinExistence type="predicted"/>
<keyword evidence="3" id="KW-1185">Reference proteome</keyword>
<evidence type="ECO:0000313" key="2">
    <source>
        <dbReference type="EMBL" id="MFC5549568.1"/>
    </source>
</evidence>
<comment type="caution">
    <text evidence="2">The sequence shown here is derived from an EMBL/GenBank/DDBJ whole genome shotgun (WGS) entry which is preliminary data.</text>
</comment>
<evidence type="ECO:0000313" key="3">
    <source>
        <dbReference type="Proteomes" id="UP001596086"/>
    </source>
</evidence>
<evidence type="ECO:0000256" key="1">
    <source>
        <dbReference type="SAM" id="SignalP"/>
    </source>
</evidence>
<reference evidence="3" key="1">
    <citation type="journal article" date="2019" name="Int. J. Syst. Evol. Microbiol.">
        <title>The Global Catalogue of Microorganisms (GCM) 10K type strain sequencing project: providing services to taxonomists for standard genome sequencing and annotation.</title>
        <authorList>
            <consortium name="The Broad Institute Genomics Platform"/>
            <consortium name="The Broad Institute Genome Sequencing Center for Infectious Disease"/>
            <person name="Wu L."/>
            <person name="Ma J."/>
        </authorList>
    </citation>
    <scope>NUCLEOTIDE SEQUENCE [LARGE SCALE GENOMIC DNA]</scope>
    <source>
        <strain evidence="3">CGMCC 4.5798</strain>
    </source>
</reference>
<protein>
    <submittedName>
        <fullName evidence="2">Uncharacterized protein</fullName>
    </submittedName>
</protein>
<accession>A0ABW0RY86</accession>
<dbReference type="PROSITE" id="PS51257">
    <property type="entry name" value="PROKAR_LIPOPROTEIN"/>
    <property type="match status" value="1"/>
</dbReference>
<sequence length="410" mass="43521">MFERAKFSLPLAGAILAAGLAGCGGGSSAQPDRQAGQVSQGVAVGEPAPSLVMTDFQNMAREASCAESRNRLFIIDGKQVLWDRAGNCADASYEQVLFGARPDQVLCSAGDTIAGPRTTCPDTASRGMFDTIVQNLDKADLGLGSAHKVERFSFLPKAGTQMPFERVAKDSFSGVVDKKNLVIKDEAAWARLWTEHTAGRNPVPELPKVDFGSKMLVAVFAGESGSGCHTIAIPRVVAGAASIQVEVDERELQTFDVCPAVLTHAMQVVAIERSDAPVEFVKPGAGTDIAFKTISQTTASGVEEARNVVIKDAEAWKLLWAYHAPGQPAPVVDFGTTMVVGVFMGSTSPCYSTSIAGVRRGDGKIVVQKVDRHPPIGVMCAMLVTHPAHLVAIERSELPVEFATEVVQQN</sequence>
<keyword evidence="1" id="KW-0732">Signal</keyword>
<feature type="chain" id="PRO_5047540184" evidence="1">
    <location>
        <begin position="30"/>
        <end position="410"/>
    </location>
</feature>
<dbReference type="RefSeq" id="WP_379771635.1">
    <property type="nucleotide sequence ID" value="NZ_JBHSMZ010000008.1"/>
</dbReference>
<name>A0ABW0RY86_9BURK</name>
<organism evidence="2 3">
    <name type="scientific">Massilia aerilata</name>
    <dbReference type="NCBI Taxonomy" id="453817"/>
    <lineage>
        <taxon>Bacteria</taxon>
        <taxon>Pseudomonadati</taxon>
        <taxon>Pseudomonadota</taxon>
        <taxon>Betaproteobacteria</taxon>
        <taxon>Burkholderiales</taxon>
        <taxon>Oxalobacteraceae</taxon>
        <taxon>Telluria group</taxon>
        <taxon>Massilia</taxon>
    </lineage>
</organism>